<dbReference type="PATRIC" id="fig|1359164.3.peg.1213"/>
<gene>
    <name evidence="1" type="ORF">APHACPA_1227</name>
</gene>
<proteinExistence type="predicted"/>
<name>A0A0F3N379_RICAM</name>
<dbReference type="GO" id="GO:0006508">
    <property type="term" value="P:proteolysis"/>
    <property type="evidence" value="ECO:0007669"/>
    <property type="project" value="UniProtKB-KW"/>
</dbReference>
<dbReference type="RefSeq" id="WP_226983904.1">
    <property type="nucleotide sequence ID" value="NZ_LANR01000001.1"/>
</dbReference>
<dbReference type="EMBL" id="LANR01000001">
    <property type="protein sequence ID" value="KJV62206.1"/>
    <property type="molecule type" value="Genomic_DNA"/>
</dbReference>
<comment type="caution">
    <text evidence="1">The sequence shown here is derived from an EMBL/GenBank/DDBJ whole genome shotgun (WGS) entry which is preliminary data.</text>
</comment>
<reference evidence="1 2" key="1">
    <citation type="submission" date="2015-01" db="EMBL/GenBank/DDBJ databases">
        <title>Genome Sequencing of Rickettsiales.</title>
        <authorList>
            <person name="Daugherty S.C."/>
            <person name="Su Q."/>
            <person name="Abolude K."/>
            <person name="Beier-Sexton M."/>
            <person name="Carlyon J.A."/>
            <person name="Carter R."/>
            <person name="Day N.P."/>
            <person name="Dumler S.J."/>
            <person name="Dyachenko V."/>
            <person name="Godinez A."/>
            <person name="Kurtti T.J."/>
            <person name="Lichay M."/>
            <person name="Mullins K.E."/>
            <person name="Ott S."/>
            <person name="Pappas-Brown V."/>
            <person name="Paris D.H."/>
            <person name="Patel P."/>
            <person name="Richards A.L."/>
            <person name="Sadzewicz L."/>
            <person name="Sears K."/>
            <person name="Seidman D."/>
            <person name="Sengamalay N."/>
            <person name="Stenos J."/>
            <person name="Tallon L.J."/>
            <person name="Vincent G."/>
            <person name="Fraser C.M."/>
            <person name="Munderloh U."/>
            <person name="Dunning-Hotopp J.C."/>
        </authorList>
    </citation>
    <scope>NUCLEOTIDE SEQUENCE [LARGE SCALE GENOMIC DNA]</scope>
    <source>
        <strain evidence="1 2">Ac/Pa</strain>
    </source>
</reference>
<evidence type="ECO:0000313" key="2">
    <source>
        <dbReference type="Proteomes" id="UP000033556"/>
    </source>
</evidence>
<evidence type="ECO:0000313" key="1">
    <source>
        <dbReference type="EMBL" id="KJV62206.1"/>
    </source>
</evidence>
<protein>
    <submittedName>
        <fullName evidence="1">Phage prohead protease domain protein</fullName>
    </submittedName>
</protein>
<accession>A0A0F3N379</accession>
<dbReference type="GO" id="GO:0008233">
    <property type="term" value="F:peptidase activity"/>
    <property type="evidence" value="ECO:0007669"/>
    <property type="project" value="UniProtKB-KW"/>
</dbReference>
<keyword evidence="1" id="KW-0645">Protease</keyword>
<keyword evidence="1" id="KW-0378">Hydrolase</keyword>
<sequence length="55" mass="6310">MKKIIYSNQTFDNMEIKSITNKELVIIGYASVYNLIDHHNDTLVKGALQMLLIIT</sequence>
<dbReference type="Proteomes" id="UP000033556">
    <property type="component" value="Unassembled WGS sequence"/>
</dbReference>
<keyword evidence="2" id="KW-1185">Reference proteome</keyword>
<dbReference type="AlphaFoldDB" id="A0A0F3N379"/>
<organism evidence="1 2">
    <name type="scientific">Rickettsia amblyommatis str. Ac/Pa</name>
    <dbReference type="NCBI Taxonomy" id="1359164"/>
    <lineage>
        <taxon>Bacteria</taxon>
        <taxon>Pseudomonadati</taxon>
        <taxon>Pseudomonadota</taxon>
        <taxon>Alphaproteobacteria</taxon>
        <taxon>Rickettsiales</taxon>
        <taxon>Rickettsiaceae</taxon>
        <taxon>Rickettsieae</taxon>
        <taxon>Rickettsia</taxon>
        <taxon>spotted fever group</taxon>
    </lineage>
</organism>